<reference evidence="1 2" key="1">
    <citation type="journal article" date="2015" name="Genome Biol.">
        <title>Comparative genomics of Steinernema reveals deeply conserved gene regulatory networks.</title>
        <authorList>
            <person name="Dillman A.R."/>
            <person name="Macchietto M."/>
            <person name="Porter C.F."/>
            <person name="Rogers A."/>
            <person name="Williams B."/>
            <person name="Antoshechkin I."/>
            <person name="Lee M.M."/>
            <person name="Goodwin Z."/>
            <person name="Lu X."/>
            <person name="Lewis E.E."/>
            <person name="Goodrich-Blair H."/>
            <person name="Stock S.P."/>
            <person name="Adams B.J."/>
            <person name="Sternberg P.W."/>
            <person name="Mortazavi A."/>
        </authorList>
    </citation>
    <scope>NUCLEOTIDE SEQUENCE [LARGE SCALE GENOMIC DNA]</scope>
    <source>
        <strain evidence="1 2">ALL</strain>
    </source>
</reference>
<dbReference type="Proteomes" id="UP000298663">
    <property type="component" value="Unassembled WGS sequence"/>
</dbReference>
<organism evidence="1 2">
    <name type="scientific">Steinernema carpocapsae</name>
    <name type="common">Entomopathogenic nematode</name>
    <dbReference type="NCBI Taxonomy" id="34508"/>
    <lineage>
        <taxon>Eukaryota</taxon>
        <taxon>Metazoa</taxon>
        <taxon>Ecdysozoa</taxon>
        <taxon>Nematoda</taxon>
        <taxon>Chromadorea</taxon>
        <taxon>Rhabditida</taxon>
        <taxon>Tylenchina</taxon>
        <taxon>Panagrolaimomorpha</taxon>
        <taxon>Strongyloidoidea</taxon>
        <taxon>Steinernematidae</taxon>
        <taxon>Steinernema</taxon>
    </lineage>
</organism>
<keyword evidence="2" id="KW-1185">Reference proteome</keyword>
<dbReference type="AlphaFoldDB" id="A0A4V6A282"/>
<comment type="caution">
    <text evidence="1">The sequence shown here is derived from an EMBL/GenBank/DDBJ whole genome shotgun (WGS) entry which is preliminary data.</text>
</comment>
<name>A0A4V6A282_STECR</name>
<dbReference type="EMBL" id="AZBU02000005">
    <property type="protein sequence ID" value="TKR78125.1"/>
    <property type="molecule type" value="Genomic_DNA"/>
</dbReference>
<reference evidence="1 2" key="2">
    <citation type="journal article" date="2019" name="G3 (Bethesda)">
        <title>Hybrid Assembly of the Genome of the Entomopathogenic Nematode Steinernema carpocapsae Identifies the X-Chromosome.</title>
        <authorList>
            <person name="Serra L."/>
            <person name="Macchietto M."/>
            <person name="Macias-Munoz A."/>
            <person name="McGill C.J."/>
            <person name="Rodriguez I.M."/>
            <person name="Rodriguez B."/>
            <person name="Murad R."/>
            <person name="Mortazavi A."/>
        </authorList>
    </citation>
    <scope>NUCLEOTIDE SEQUENCE [LARGE SCALE GENOMIC DNA]</scope>
    <source>
        <strain evidence="1 2">ALL</strain>
    </source>
</reference>
<evidence type="ECO:0000313" key="2">
    <source>
        <dbReference type="Proteomes" id="UP000298663"/>
    </source>
</evidence>
<evidence type="ECO:0000313" key="1">
    <source>
        <dbReference type="EMBL" id="TKR78125.1"/>
    </source>
</evidence>
<sequence length="85" mass="9532">MYDKQGNRANAPPGFLFPAPESSYRHSPGFHIAQSSAPQLLLIRVRLTLRIMIIDTAKNVFGVPCVLTTGNTVPKWRDRIEGRKI</sequence>
<proteinExistence type="predicted"/>
<protein>
    <submittedName>
        <fullName evidence="1">Uncharacterized protein</fullName>
    </submittedName>
</protein>
<gene>
    <name evidence="1" type="ORF">L596_018984</name>
</gene>
<accession>A0A4V6A282</accession>